<evidence type="ECO:0000313" key="1">
    <source>
        <dbReference type="EMBL" id="NBI07515.1"/>
    </source>
</evidence>
<gene>
    <name evidence="1" type="ORF">D3Z33_11705</name>
</gene>
<keyword evidence="2" id="KW-1185">Reference proteome</keyword>
<dbReference type="Proteomes" id="UP000467132">
    <property type="component" value="Unassembled WGS sequence"/>
</dbReference>
<dbReference type="EMBL" id="QXXA01000012">
    <property type="protein sequence ID" value="NBI07515.1"/>
    <property type="molecule type" value="Genomic_DNA"/>
</dbReference>
<dbReference type="RefSeq" id="WP_160197969.1">
    <property type="nucleotide sequence ID" value="NZ_QXXA01000012.1"/>
</dbReference>
<evidence type="ECO:0000313" key="2">
    <source>
        <dbReference type="Proteomes" id="UP000467132"/>
    </source>
</evidence>
<dbReference type="Pfam" id="PF12732">
    <property type="entry name" value="YtxH"/>
    <property type="match status" value="1"/>
</dbReference>
<protein>
    <submittedName>
        <fullName evidence="1">YtxH domain-containing protein</fullName>
    </submittedName>
</protein>
<comment type="caution">
    <text evidence="1">The sequence shown here is derived from an EMBL/GenBank/DDBJ whole genome shotgun (WGS) entry which is preliminary data.</text>
</comment>
<organism evidence="1 2">
    <name type="scientific">Senegalia massiliensis</name>
    <dbReference type="NCBI Taxonomy" id="1720316"/>
    <lineage>
        <taxon>Bacteria</taxon>
        <taxon>Bacillati</taxon>
        <taxon>Bacillota</taxon>
        <taxon>Clostridia</taxon>
        <taxon>Eubacteriales</taxon>
        <taxon>Clostridiaceae</taxon>
        <taxon>Senegalia</taxon>
    </lineage>
</organism>
<proteinExistence type="predicted"/>
<accession>A0A845QYG3</accession>
<dbReference type="AlphaFoldDB" id="A0A845QYG3"/>
<dbReference type="InterPro" id="IPR024623">
    <property type="entry name" value="YtxH"/>
</dbReference>
<name>A0A845QYG3_9CLOT</name>
<reference evidence="1 2" key="1">
    <citation type="submission" date="2018-08" db="EMBL/GenBank/DDBJ databases">
        <title>Murine metabolic-syndrome-specific gut microbial biobank.</title>
        <authorList>
            <person name="Liu C."/>
        </authorList>
    </citation>
    <scope>NUCLEOTIDE SEQUENCE [LARGE SCALE GENOMIC DNA]</scope>
    <source>
        <strain evidence="1 2">583</strain>
    </source>
</reference>
<sequence>MSKENSKGLKGITLGLIIGAGAALLLSPEGGKENREKLKKNLIKASDKLKDIAEGIKVDENTNYINVENDNISKDGNVYVNEKHIDDIDLD</sequence>